<dbReference type="InterPro" id="IPR019606">
    <property type="entry name" value="GerMN"/>
</dbReference>
<feature type="domain" description="GerMN" evidence="2">
    <location>
        <begin position="222"/>
        <end position="311"/>
    </location>
</feature>
<dbReference type="Pfam" id="PF25976">
    <property type="entry name" value="LpqB_N"/>
    <property type="match status" value="1"/>
</dbReference>
<feature type="signal peptide" evidence="1">
    <location>
        <begin position="1"/>
        <end position="20"/>
    </location>
</feature>
<dbReference type="AlphaFoldDB" id="A0A917Z5A0"/>
<comment type="caution">
    <text evidence="3">The sequence shown here is derived from an EMBL/GenBank/DDBJ whole genome shotgun (WGS) entry which is preliminary data.</text>
</comment>
<dbReference type="EMBL" id="BMNH01000018">
    <property type="protein sequence ID" value="GGO75720.1"/>
    <property type="molecule type" value="Genomic_DNA"/>
</dbReference>
<evidence type="ECO:0000256" key="1">
    <source>
        <dbReference type="SAM" id="SignalP"/>
    </source>
</evidence>
<keyword evidence="1" id="KW-0732">Signal</keyword>
<dbReference type="InterPro" id="IPR018910">
    <property type="entry name" value="LpqB_C"/>
</dbReference>
<dbReference type="Proteomes" id="UP000646523">
    <property type="component" value="Unassembled WGS sequence"/>
</dbReference>
<keyword evidence="4" id="KW-1185">Reference proteome</keyword>
<evidence type="ECO:0000259" key="2">
    <source>
        <dbReference type="SMART" id="SM00909"/>
    </source>
</evidence>
<sequence length="587" mass="62302">MTRTSRLGAALVLAAAVACAGSGCAVIPVGGPFPVEEAGGGDLSKPFQRMIAVSPRDDWSPQQVVQGLQAAMAAYADDPEVLPGYLTGEAAKTWRPDGPVTVIGNTPKYEYVGKGDGKEVRIRLTGTPVARIEDDDTYVPISGAQPQRIDFLLLQNEQGAYRVTSMEGGSGLLLTQDDVSRAYRPTSLYYLAGPPGVADPATDRRLVADRVRLRVKPTENFAETIVRRLLQGPSRALSGAVGSVFPQGLSVRSVRSADDRVVVNLSGPIDAGGVFADGLKAQLKWSLNANNVANGRIIEVQLDGEPFFSSEALTIPAILREEWLDNDVRPAYYTSKGAVHSLNDDGAGNAVQGPAGQPGETYTNLAMSGGGDLIAGKHQGGGGIWVTRVAPDGRWEQWIPGNELTAPSWHRDGTLWTYDKAAGAVLRCDVTAGRGPERVAAPGLDNLDVTRLRIARDGVRVAVTIGENQVMIGAITSGAGATMLGNFQTLTTVKDEEIRDIAWRDGERLLVLVQSNAVQSVREINIGDGETTQLPTGNKGLKSLTALSDRVLAATQDGGEVLEFKRESQAWTSKVESDADSPLFPLG</sequence>
<organism evidence="3 4">
    <name type="scientific">Nonomuraea cavernae</name>
    <dbReference type="NCBI Taxonomy" id="2045107"/>
    <lineage>
        <taxon>Bacteria</taxon>
        <taxon>Bacillati</taxon>
        <taxon>Actinomycetota</taxon>
        <taxon>Actinomycetes</taxon>
        <taxon>Streptosporangiales</taxon>
        <taxon>Streptosporangiaceae</taxon>
        <taxon>Nonomuraea</taxon>
    </lineage>
</organism>
<dbReference type="RefSeq" id="WP_189126736.1">
    <property type="nucleotide sequence ID" value="NZ_BMNH01000018.1"/>
</dbReference>
<dbReference type="Pfam" id="PF10647">
    <property type="entry name" value="Gmad1"/>
    <property type="match status" value="1"/>
</dbReference>
<dbReference type="SMART" id="SM00909">
    <property type="entry name" value="Germane"/>
    <property type="match status" value="1"/>
</dbReference>
<dbReference type="Pfam" id="PF10646">
    <property type="entry name" value="Germane"/>
    <property type="match status" value="1"/>
</dbReference>
<protein>
    <submittedName>
        <fullName evidence="3">Lipoprotein LpqB</fullName>
    </submittedName>
</protein>
<reference evidence="3" key="2">
    <citation type="submission" date="2020-09" db="EMBL/GenBank/DDBJ databases">
        <authorList>
            <person name="Sun Q."/>
            <person name="Zhou Y."/>
        </authorList>
    </citation>
    <scope>NUCLEOTIDE SEQUENCE</scope>
    <source>
        <strain evidence="3">CGMCC 4.7368</strain>
    </source>
</reference>
<proteinExistence type="predicted"/>
<name>A0A917Z5A0_9ACTN</name>
<evidence type="ECO:0000313" key="3">
    <source>
        <dbReference type="EMBL" id="GGO75720.1"/>
    </source>
</evidence>
<dbReference type="InterPro" id="IPR059026">
    <property type="entry name" value="LpqB_N"/>
</dbReference>
<feature type="chain" id="PRO_5038875665" evidence="1">
    <location>
        <begin position="21"/>
        <end position="587"/>
    </location>
</feature>
<evidence type="ECO:0000313" key="4">
    <source>
        <dbReference type="Proteomes" id="UP000646523"/>
    </source>
</evidence>
<dbReference type="PROSITE" id="PS51257">
    <property type="entry name" value="PROKAR_LIPOPROTEIN"/>
    <property type="match status" value="1"/>
</dbReference>
<accession>A0A917Z5A0</accession>
<keyword evidence="3" id="KW-0449">Lipoprotein</keyword>
<dbReference type="SUPFAM" id="SSF63829">
    <property type="entry name" value="Calcium-dependent phosphotriesterase"/>
    <property type="match status" value="1"/>
</dbReference>
<reference evidence="3" key="1">
    <citation type="journal article" date="2014" name="Int. J. Syst. Evol. Microbiol.">
        <title>Complete genome sequence of Corynebacterium casei LMG S-19264T (=DSM 44701T), isolated from a smear-ripened cheese.</title>
        <authorList>
            <consortium name="US DOE Joint Genome Institute (JGI-PGF)"/>
            <person name="Walter F."/>
            <person name="Albersmeier A."/>
            <person name="Kalinowski J."/>
            <person name="Ruckert C."/>
        </authorList>
    </citation>
    <scope>NUCLEOTIDE SEQUENCE</scope>
    <source>
        <strain evidence="3">CGMCC 4.7368</strain>
    </source>
</reference>
<gene>
    <name evidence="3" type="primary">lpqB</name>
    <name evidence="3" type="ORF">GCM10012289_51420</name>
</gene>